<keyword evidence="9 11" id="KW-1133">Transmembrane helix</keyword>
<feature type="transmembrane region" description="Helical" evidence="11">
    <location>
        <begin position="517"/>
        <end position="540"/>
    </location>
</feature>
<keyword evidence="5 11" id="KW-0812">Transmembrane</keyword>
<dbReference type="CDD" id="cd03216">
    <property type="entry name" value="ABC_Carb_Monos_I"/>
    <property type="match status" value="1"/>
</dbReference>
<dbReference type="InterPro" id="IPR003593">
    <property type="entry name" value="AAA+_ATPase"/>
</dbReference>
<dbReference type="SMART" id="SM00382">
    <property type="entry name" value="AAA"/>
    <property type="match status" value="1"/>
</dbReference>
<keyword evidence="3" id="KW-1003">Cell membrane</keyword>
<dbReference type="OrthoDB" id="9805029at2"/>
<dbReference type="GO" id="GO:0016887">
    <property type="term" value="F:ATP hydrolysis activity"/>
    <property type="evidence" value="ECO:0007669"/>
    <property type="project" value="InterPro"/>
</dbReference>
<feature type="domain" description="ABC transporter" evidence="12">
    <location>
        <begin position="20"/>
        <end position="262"/>
    </location>
</feature>
<sequence>MQRGGRLYREPPPEEVQPVVRLRGIGKSFGPTRANDAIDLAIAPGEVVGLVGANGAGKSTLMRVICGLVQPDEGSFEIAGETIDFTHYSPNAALARGIRIVHQELSLCANLTVTENFMLEEPAPPLAPASGWRSRFRERARRETEEIFPGVGLRLDARVEELRIGQRQVVEISRAAATGNLRLLVLDEPTSSLDAGRSGHLREWVRNGAAKGAAFIFISHKLHEILDVATRVVVMRNGRVVWDGAAERTSVATLVEQMGGHPPAVPAGSAPVARQAENAAPPLVTVAGVAAGLNFRAGEIIGLAGLDGNGQRPFLHAVRRAGRRGVAVAGISCAAEPGFVSGDRRGEGVFPLWSVLENIVVGGSVRRNLLGIVSATKERRTVDPLLDRLRIVGSRLDANILELSGGNQQKTLVARALMHGSRILLLDDPTRGVDVETKQEFYRLVREIAAEGALVIWYSTEDAELLECSRVLVFRDGQVTRELRGGEISEEAIVACSFIEPGGAGARGSQAHAGPSFVSRLVQFAPAGSLVVLLVAMVALNPETATPFGADLLLSAAVPVVLVALGQMFFIGGSEIDLGIGPFAGLVSVLSATLLVAQPFLGGLAILLALAVYAAMGLLIELRRMPSIVVTLGASFVWTGCGYMLQPTPGGSSPAWLTAAFNWNVPDLPTSVALIVIAGIVAVLIDRTRAGVVLRGFGNDARALRQLGWSAAAFAMLRYAIAGCFAAAAGFSLTAINTASDINAGNAYTLLSIAAVVIGGCELLGGSTAPVGVVCGAVTLSLIGALLGLMGISTDYNAAVQGLLLLAILGVRGAIRLREARA</sequence>
<dbReference type="PANTHER" id="PTHR43790:SF9">
    <property type="entry name" value="GALACTOFURANOSE TRANSPORTER ATP-BINDING PROTEIN YTFR"/>
    <property type="match status" value="1"/>
</dbReference>
<dbReference type="GO" id="GO:0022857">
    <property type="term" value="F:transmembrane transporter activity"/>
    <property type="evidence" value="ECO:0007669"/>
    <property type="project" value="InterPro"/>
</dbReference>
<evidence type="ECO:0000313" key="13">
    <source>
        <dbReference type="EMBL" id="PPQ35809.1"/>
    </source>
</evidence>
<feature type="transmembrane region" description="Helical" evidence="11">
    <location>
        <begin position="771"/>
        <end position="792"/>
    </location>
</feature>
<dbReference type="PANTHER" id="PTHR43790">
    <property type="entry name" value="CARBOHYDRATE TRANSPORT ATP-BINDING PROTEIN MG119-RELATED"/>
    <property type="match status" value="1"/>
</dbReference>
<feature type="transmembrane region" description="Helical" evidence="11">
    <location>
        <begin position="627"/>
        <end position="645"/>
    </location>
</feature>
<evidence type="ECO:0000256" key="8">
    <source>
        <dbReference type="ARBA" id="ARBA00022840"/>
    </source>
</evidence>
<evidence type="ECO:0000256" key="10">
    <source>
        <dbReference type="ARBA" id="ARBA00023136"/>
    </source>
</evidence>
<gene>
    <name evidence="13" type="ORF">CCS01_06520</name>
</gene>
<evidence type="ECO:0000256" key="5">
    <source>
        <dbReference type="ARBA" id="ARBA00022692"/>
    </source>
</evidence>
<feature type="domain" description="ABC transporter" evidence="12">
    <location>
        <begin position="273"/>
        <end position="501"/>
    </location>
</feature>
<dbReference type="Gene3D" id="3.40.50.300">
    <property type="entry name" value="P-loop containing nucleotide triphosphate hydrolases"/>
    <property type="match status" value="2"/>
</dbReference>
<evidence type="ECO:0000256" key="4">
    <source>
        <dbReference type="ARBA" id="ARBA00022597"/>
    </source>
</evidence>
<evidence type="ECO:0000256" key="2">
    <source>
        <dbReference type="ARBA" id="ARBA00022448"/>
    </source>
</evidence>
<dbReference type="Pfam" id="PF02653">
    <property type="entry name" value="BPD_transp_2"/>
    <property type="match status" value="1"/>
</dbReference>
<keyword evidence="2" id="KW-0813">Transport</keyword>
<dbReference type="SUPFAM" id="SSF52540">
    <property type="entry name" value="P-loop containing nucleoside triphosphate hydrolases"/>
    <property type="match status" value="2"/>
</dbReference>
<evidence type="ECO:0000256" key="1">
    <source>
        <dbReference type="ARBA" id="ARBA00004651"/>
    </source>
</evidence>
<dbReference type="InterPro" id="IPR001851">
    <property type="entry name" value="ABC_transp_permease"/>
</dbReference>
<keyword evidence="7" id="KW-0547">Nucleotide-binding</keyword>
<comment type="subcellular location">
    <subcellularLocation>
        <location evidence="1">Cell membrane</location>
        <topology evidence="1">Multi-pass membrane protein</topology>
    </subcellularLocation>
</comment>
<keyword evidence="8" id="KW-0067">ATP-binding</keyword>
<evidence type="ECO:0000256" key="3">
    <source>
        <dbReference type="ARBA" id="ARBA00022475"/>
    </source>
</evidence>
<feature type="transmembrane region" description="Helical" evidence="11">
    <location>
        <begin position="552"/>
        <end position="571"/>
    </location>
</feature>
<name>A0A2S6NKZ0_RHOGL</name>
<dbReference type="Pfam" id="PF00005">
    <property type="entry name" value="ABC_tran"/>
    <property type="match status" value="2"/>
</dbReference>
<dbReference type="AlphaFoldDB" id="A0A2S6NKZ0"/>
<dbReference type="InterPro" id="IPR050107">
    <property type="entry name" value="ABC_carbohydrate_import_ATPase"/>
</dbReference>
<evidence type="ECO:0000256" key="9">
    <source>
        <dbReference type="ARBA" id="ARBA00022989"/>
    </source>
</evidence>
<feature type="transmembrane region" description="Helical" evidence="11">
    <location>
        <begin position="707"/>
        <end position="733"/>
    </location>
</feature>
<dbReference type="GO" id="GO:0005886">
    <property type="term" value="C:plasma membrane"/>
    <property type="evidence" value="ECO:0007669"/>
    <property type="project" value="UniProtKB-SubCell"/>
</dbReference>
<dbReference type="InterPro" id="IPR003439">
    <property type="entry name" value="ABC_transporter-like_ATP-bd"/>
</dbReference>
<feature type="transmembrane region" description="Helical" evidence="11">
    <location>
        <begin position="745"/>
        <end position="764"/>
    </location>
</feature>
<dbReference type="InterPro" id="IPR027417">
    <property type="entry name" value="P-loop_NTPase"/>
</dbReference>
<keyword evidence="4" id="KW-0762">Sugar transport</keyword>
<dbReference type="EMBL" id="NHRY01000067">
    <property type="protein sequence ID" value="PPQ35809.1"/>
    <property type="molecule type" value="Genomic_DNA"/>
</dbReference>
<dbReference type="Proteomes" id="UP000239724">
    <property type="component" value="Unassembled WGS sequence"/>
</dbReference>
<protein>
    <submittedName>
        <fullName evidence="13">Sugar ABC transporter</fullName>
    </submittedName>
</protein>
<evidence type="ECO:0000256" key="11">
    <source>
        <dbReference type="SAM" id="Phobius"/>
    </source>
</evidence>
<evidence type="ECO:0000256" key="6">
    <source>
        <dbReference type="ARBA" id="ARBA00022737"/>
    </source>
</evidence>
<keyword evidence="6" id="KW-0677">Repeat</keyword>
<dbReference type="CDD" id="cd06579">
    <property type="entry name" value="TM_PBP1_transp_AraH_like"/>
    <property type="match status" value="1"/>
</dbReference>
<evidence type="ECO:0000259" key="12">
    <source>
        <dbReference type="PROSITE" id="PS50893"/>
    </source>
</evidence>
<dbReference type="GO" id="GO:0005524">
    <property type="term" value="F:ATP binding"/>
    <property type="evidence" value="ECO:0007669"/>
    <property type="project" value="UniProtKB-KW"/>
</dbReference>
<dbReference type="PROSITE" id="PS50893">
    <property type="entry name" value="ABC_TRANSPORTER_2"/>
    <property type="match status" value="2"/>
</dbReference>
<keyword evidence="10 11" id="KW-0472">Membrane</keyword>
<evidence type="ECO:0000313" key="14">
    <source>
        <dbReference type="Proteomes" id="UP000239724"/>
    </source>
</evidence>
<reference evidence="13 14" key="1">
    <citation type="journal article" date="2018" name="Arch. Microbiol.">
        <title>New insights into the metabolic potential of the phototrophic purple bacterium Rhodopila globiformis DSM 161(T) from its draft genome sequence and evidence for a vanadium-dependent nitrogenase.</title>
        <authorList>
            <person name="Imhoff J.F."/>
            <person name="Rahn T."/>
            <person name="Kunzel S."/>
            <person name="Neulinger S.C."/>
        </authorList>
    </citation>
    <scope>NUCLEOTIDE SEQUENCE [LARGE SCALE GENOMIC DNA]</scope>
    <source>
        <strain evidence="13 14">DSM 161</strain>
    </source>
</reference>
<comment type="caution">
    <text evidence="13">The sequence shown here is derived from an EMBL/GenBank/DDBJ whole genome shotgun (WGS) entry which is preliminary data.</text>
</comment>
<feature type="transmembrane region" description="Helical" evidence="11">
    <location>
        <begin position="665"/>
        <end position="686"/>
    </location>
</feature>
<accession>A0A2S6NKZ0</accession>
<keyword evidence="14" id="KW-1185">Reference proteome</keyword>
<evidence type="ECO:0000256" key="7">
    <source>
        <dbReference type="ARBA" id="ARBA00022741"/>
    </source>
</evidence>
<feature type="transmembrane region" description="Helical" evidence="11">
    <location>
        <begin position="798"/>
        <end position="815"/>
    </location>
</feature>
<proteinExistence type="predicted"/>
<organism evidence="13 14">
    <name type="scientific">Rhodopila globiformis</name>
    <name type="common">Rhodopseudomonas globiformis</name>
    <dbReference type="NCBI Taxonomy" id="1071"/>
    <lineage>
        <taxon>Bacteria</taxon>
        <taxon>Pseudomonadati</taxon>
        <taxon>Pseudomonadota</taxon>
        <taxon>Alphaproteobacteria</taxon>
        <taxon>Acetobacterales</taxon>
        <taxon>Acetobacteraceae</taxon>
        <taxon>Rhodopila</taxon>
    </lineage>
</organism>